<evidence type="ECO:0000256" key="4">
    <source>
        <dbReference type="ARBA" id="ARBA00023054"/>
    </source>
</evidence>
<reference evidence="8 9" key="1">
    <citation type="submission" date="2024-02" db="EMBL/GenBank/DDBJ databases">
        <authorList>
            <person name="Vignale AGUSTIN F."/>
            <person name="Sosa J E."/>
            <person name="Modenutti C."/>
        </authorList>
    </citation>
    <scope>NUCLEOTIDE SEQUENCE [LARGE SCALE GENOMIC DNA]</scope>
</reference>
<organism evidence="8 9">
    <name type="scientific">Ilex paraguariensis</name>
    <name type="common">yerba mate</name>
    <dbReference type="NCBI Taxonomy" id="185542"/>
    <lineage>
        <taxon>Eukaryota</taxon>
        <taxon>Viridiplantae</taxon>
        <taxon>Streptophyta</taxon>
        <taxon>Embryophyta</taxon>
        <taxon>Tracheophyta</taxon>
        <taxon>Spermatophyta</taxon>
        <taxon>Magnoliopsida</taxon>
        <taxon>eudicotyledons</taxon>
        <taxon>Gunneridae</taxon>
        <taxon>Pentapetalae</taxon>
        <taxon>asterids</taxon>
        <taxon>campanulids</taxon>
        <taxon>Aquifoliales</taxon>
        <taxon>Aquifoliaceae</taxon>
        <taxon>Ilex</taxon>
    </lineage>
</organism>
<feature type="coiled-coil region" evidence="6">
    <location>
        <begin position="38"/>
        <end position="72"/>
    </location>
</feature>
<evidence type="ECO:0000256" key="5">
    <source>
        <dbReference type="ARBA" id="ARBA00023089"/>
    </source>
</evidence>
<dbReference type="AlphaFoldDB" id="A0ABC8QN44"/>
<evidence type="ECO:0000256" key="2">
    <source>
        <dbReference type="ARBA" id="ARBA00022473"/>
    </source>
</evidence>
<keyword evidence="4 6" id="KW-0175">Coiled coil</keyword>
<evidence type="ECO:0000256" key="7">
    <source>
        <dbReference type="SAM" id="MobiDB-lite"/>
    </source>
</evidence>
<dbReference type="GO" id="GO:0030154">
    <property type="term" value="P:cell differentiation"/>
    <property type="evidence" value="ECO:0007669"/>
    <property type="project" value="UniProtKB-KW"/>
</dbReference>
<evidence type="ECO:0000256" key="6">
    <source>
        <dbReference type="SAM" id="Coils"/>
    </source>
</evidence>
<evidence type="ECO:0000256" key="3">
    <source>
        <dbReference type="ARBA" id="ARBA00022782"/>
    </source>
</evidence>
<feature type="compositionally biased region" description="Gly residues" evidence="7">
    <location>
        <begin position="263"/>
        <end position="275"/>
    </location>
</feature>
<evidence type="ECO:0000256" key="1">
    <source>
        <dbReference type="ARBA" id="ARBA00005405"/>
    </source>
</evidence>
<comment type="caution">
    <text evidence="8">The sequence shown here is derived from an EMBL/GenBank/DDBJ whole genome shotgun (WGS) entry which is preliminary data.</text>
</comment>
<keyword evidence="3" id="KW-0221">Differentiation</keyword>
<accession>A0ABC8QN44</accession>
<keyword evidence="9" id="KW-1185">Reference proteome</keyword>
<keyword evidence="2" id="KW-0217">Developmental protein</keyword>
<feature type="region of interest" description="Disordered" evidence="7">
    <location>
        <begin position="238"/>
        <end position="282"/>
    </location>
</feature>
<feature type="compositionally biased region" description="Basic and acidic residues" evidence="7">
    <location>
        <begin position="423"/>
        <end position="434"/>
    </location>
</feature>
<dbReference type="PANTHER" id="PTHR33405:SF4">
    <property type="entry name" value="PROTEIN FLX-LIKE 2"/>
    <property type="match status" value="1"/>
</dbReference>
<dbReference type="GO" id="GO:0009908">
    <property type="term" value="P:flower development"/>
    <property type="evidence" value="ECO:0007669"/>
    <property type="project" value="UniProtKB-KW"/>
</dbReference>
<keyword evidence="5" id="KW-0287">Flowering</keyword>
<dbReference type="PANTHER" id="PTHR33405">
    <property type="entry name" value="PROTEIN FLX-LIKE 2"/>
    <property type="match status" value="1"/>
</dbReference>
<evidence type="ECO:0000313" key="8">
    <source>
        <dbReference type="EMBL" id="CAK9134041.1"/>
    </source>
</evidence>
<gene>
    <name evidence="8" type="ORF">ILEXP_LOCUS975</name>
</gene>
<evidence type="ECO:0008006" key="10">
    <source>
        <dbReference type="Google" id="ProtNLM"/>
    </source>
</evidence>
<comment type="similarity">
    <text evidence="1">Belongs to the FLX family.</text>
</comment>
<proteinExistence type="inferred from homology"/>
<protein>
    <recommendedName>
        <fullName evidence="10">Protein FLX-like 2</fullName>
    </recommendedName>
</protein>
<dbReference type="Proteomes" id="UP001642360">
    <property type="component" value="Unassembled WGS sequence"/>
</dbReference>
<feature type="region of interest" description="Disordered" evidence="7">
    <location>
        <begin position="405"/>
        <end position="434"/>
    </location>
</feature>
<name>A0ABC8QN44_9AQUA</name>
<feature type="region of interest" description="Disordered" evidence="7">
    <location>
        <begin position="298"/>
        <end position="349"/>
    </location>
</feature>
<evidence type="ECO:0000313" key="9">
    <source>
        <dbReference type="Proteomes" id="UP001642360"/>
    </source>
</evidence>
<dbReference type="EMBL" id="CAUOFW020000303">
    <property type="protein sequence ID" value="CAK9134041.1"/>
    <property type="molecule type" value="Genomic_DNA"/>
</dbReference>
<sequence>MGSKGRVPPPHLRHPDPFGSGIHSQACAFPPFDMLPPIEVMEQKLAAQHVEMQKLAKENQRLAATHGTLRKELAGAQHELHMVHAHIGSVKSEREHQMRGLLDKIGNLEAALQATEPIKMELQQARAAVQSLIAARKERTSEMQQVTQDLQRAHSAVQQIPGFMSELESLRQEYHHCRVTYAYEKKLYDDHLESLQVMEKNYVTMAREVEQLRVDLANSTNLDRTGGPCGDTYDNDDATGHYPVGQNAYDNSYGLSQGRDPLPGGGSGAGAGGGPHVRARSGVSPAMAGYDAQRVPSVPGYDVSRAPGNNAQRGPRYNAQMGPSHDMQRGSSYDPQKLPGYDGQRRPVYDAQRGSGYEAQRGPAYDVLRGPSYDKLKGAGAAGFDASSRGTVGLQGQAAPVNNVRYGSAARSTPTGSGYEAPPLHHEVEKPVPR</sequence>
<dbReference type="InterPro" id="IPR040353">
    <property type="entry name" value="FLX/FLX-like"/>
</dbReference>